<proteinExistence type="predicted"/>
<evidence type="ECO:0000256" key="2">
    <source>
        <dbReference type="SAM" id="MobiDB-lite"/>
    </source>
</evidence>
<feature type="region of interest" description="Disordered" evidence="2">
    <location>
        <begin position="353"/>
        <end position="388"/>
    </location>
</feature>
<feature type="region of interest" description="Disordered" evidence="2">
    <location>
        <begin position="128"/>
        <end position="156"/>
    </location>
</feature>
<reference evidence="4 5" key="1">
    <citation type="submission" date="2019-05" db="EMBL/GenBank/DDBJ databases">
        <title>A Chromosome-scale Meerkat (S. suricatta) Genome Assembly.</title>
        <authorList>
            <person name="Dudchenko O."/>
            <person name="Lieberman Aiden E."/>
            <person name="Tung J."/>
            <person name="Barreiro L.B."/>
            <person name="Clutton-Brock T.H."/>
        </authorList>
    </citation>
    <scope>NUCLEOTIDE SEQUENCE [LARGE SCALE GENOMIC DNA]</scope>
</reference>
<dbReference type="SUPFAM" id="SSF50978">
    <property type="entry name" value="WD40 repeat-like"/>
    <property type="match status" value="1"/>
</dbReference>
<sequence length="1174" mass="130226">MEEPPGKPLSYEEKEKLKEKLAFLKREYSKTLARLQRAQRAEKTRNSVKKTAEQGCLFQQDIAAQLDHSESKNKISLCETLQISTHLDEETGEKTPITLNIEPESFNLGYGPVEGSHIQRASDIQEHFPYQVNGPGNEKRQSKLPGRRKQQRRTFTSQARESFFDMDSLLLSGRRLKEQEEINRENPRTPVTGRICLSSSMADILDSPAPVAEANIRGILTPPTTKPQSVVDPLIRGNNFPTVPMLASFTPSNNSSSQHLEHKSPEGDCELITHSLKNISSASPVNREAQDQKMTVSTGNLELNKAVSASGQLPRSPDLEANNLCSVNEFTYNHLPANGIQNLEGQNHTEECLKSPHDDRNESPQENVVVSQSKSLSPEVISSASAENQTHSCTVLEGLPFPAEYYVRTTRRMSSYQRKVALEAVIQNHLGVRKKGYKNKSKEASKHLNLPSEETDQNGIRTFDTCTRQPSSGSSQKHPSLTEVNSPTKPPKDSLSRKAVTQPSGRRQERKTKSICPPVLDHRELHLPTFGTSGFNRSKEEVSLNKEQNGKTMIHGKKDDRRKEDSLSSRNNAYLALDSAEFMASFPKNEMLSLKQLSSFLKTTDFQLPDEDFGPLKLEKMKYRSEKPMEPFVSKMYGDKLLKEENCVVLEEMTPKQIDTEMEDLEEEILVLPGKAQPKTPNPTSQPQKKGLSSSILLYTPLNTATPEDNDRLTADVCLPAFPLLGTTPAFGSQAHCERVSVEVVEPICSAPRLPHLKDSDQKQGNDWASPSKSDGSLVVSGREERPSCARDSGPQAKLLPTESVTFEENQLCGNIHVESWTQCTEQTEVADLPACNGLLPGHLQLVSKLKNPSGSCSVDVSAMWWEIAGLKEPCIITACEYVVYLWKPLDTWQWERLYSWHFTEVPVLQIVPVPDVCNFVCVALGNLEIREIRSLLCSSDGGCEKQVLLSSGNIKAVLGLTERRLVSSSGTLGDQQVEIMTFAEDGGRKEKQLLMSPEETVLTFAEVQGMQEALLGATVLNNIVIWNLKTGQLLKKMHIGDSYQASVCHKAYSEMGLLFVVLSHPCAKESEPLGSPVFQLMAINPKTSLSVGVMLYCLPQGQAGRFLEGDVKDHFAAAVLTSGTIAIWDLLLGHCTALLPPVSDQQWSFVKWSGTHSHLLAGQKDGNIFVYSY</sequence>
<dbReference type="Proteomes" id="UP000472268">
    <property type="component" value="Chromosome 8"/>
</dbReference>
<keyword evidence="5" id="KW-1185">Reference proteome</keyword>
<dbReference type="OrthoDB" id="9936560at2759"/>
<feature type="region of interest" description="Disordered" evidence="2">
    <location>
        <begin position="673"/>
        <end position="693"/>
    </location>
</feature>
<dbReference type="CTD" id="79728"/>
<evidence type="ECO:0000313" key="5">
    <source>
        <dbReference type="Proteomes" id="UP000472268"/>
    </source>
</evidence>
<dbReference type="AlphaFoldDB" id="A0A673UZ32"/>
<protein>
    <submittedName>
        <fullName evidence="4">Partner and localizer of BRCA2</fullName>
    </submittedName>
</protein>
<feature type="region of interest" description="Disordered" evidence="2">
    <location>
        <begin position="753"/>
        <end position="796"/>
    </location>
</feature>
<evidence type="ECO:0000259" key="3">
    <source>
        <dbReference type="Pfam" id="PF16756"/>
    </source>
</evidence>
<name>A0A673UZ32_SURSU</name>
<dbReference type="InterPro" id="IPR015943">
    <property type="entry name" value="WD40/YVTN_repeat-like_dom_sf"/>
</dbReference>
<dbReference type="InterPro" id="IPR036322">
    <property type="entry name" value="WD40_repeat_dom_sf"/>
</dbReference>
<evidence type="ECO:0000313" key="4">
    <source>
        <dbReference type="Ensembl" id="ENSSSUP00005026591.1"/>
    </source>
</evidence>
<feature type="compositionally biased region" description="Basic and acidic residues" evidence="2">
    <location>
        <begin position="556"/>
        <end position="567"/>
    </location>
</feature>
<feature type="compositionally biased region" description="Polar residues" evidence="2">
    <location>
        <begin position="682"/>
        <end position="693"/>
    </location>
</feature>
<accession>A0A673UZ32</accession>
<dbReference type="Pfam" id="PF16756">
    <property type="entry name" value="PALB2_WD40"/>
    <property type="match status" value="1"/>
</dbReference>
<dbReference type="RefSeq" id="XP_029804014.1">
    <property type="nucleotide sequence ID" value="XM_029948154.1"/>
</dbReference>
<reference evidence="4" key="3">
    <citation type="submission" date="2025-09" db="UniProtKB">
        <authorList>
            <consortium name="Ensembl"/>
        </authorList>
    </citation>
    <scope>IDENTIFICATION</scope>
</reference>
<dbReference type="GeneID" id="115298942"/>
<keyword evidence="1" id="KW-0175">Coiled coil</keyword>
<dbReference type="OMA" id="GHCQKED"/>
<dbReference type="InterPro" id="IPR042417">
    <property type="entry name" value="PALB2"/>
</dbReference>
<gene>
    <name evidence="4" type="primary">PALB2</name>
</gene>
<feature type="region of interest" description="Disordered" evidence="2">
    <location>
        <begin position="436"/>
        <end position="568"/>
    </location>
</feature>
<dbReference type="GO" id="GO:0003677">
    <property type="term" value="F:DNA binding"/>
    <property type="evidence" value="ECO:0007669"/>
    <property type="project" value="InterPro"/>
</dbReference>
<feature type="domain" description="Partner and localiser of BRCA2 WD40" evidence="3">
    <location>
        <begin position="829"/>
        <end position="1173"/>
    </location>
</feature>
<organism evidence="4 5">
    <name type="scientific">Suricata suricatta</name>
    <name type="common">Meerkat</name>
    <dbReference type="NCBI Taxonomy" id="37032"/>
    <lineage>
        <taxon>Eukaryota</taxon>
        <taxon>Metazoa</taxon>
        <taxon>Chordata</taxon>
        <taxon>Craniata</taxon>
        <taxon>Vertebrata</taxon>
        <taxon>Euteleostomi</taxon>
        <taxon>Mammalia</taxon>
        <taxon>Eutheria</taxon>
        <taxon>Laurasiatheria</taxon>
        <taxon>Carnivora</taxon>
        <taxon>Feliformia</taxon>
        <taxon>Herpestidae</taxon>
        <taxon>Suricata</taxon>
    </lineage>
</organism>
<dbReference type="PANTHER" id="PTHR14662">
    <property type="entry name" value="PARTNER AND LOCALIZER OF BRCA2"/>
    <property type="match status" value="1"/>
</dbReference>
<dbReference type="Ensembl" id="ENSSSUT00005030403.1">
    <property type="protein sequence ID" value="ENSSSUP00005026591.1"/>
    <property type="gene ID" value="ENSSSUG00005017176.1"/>
</dbReference>
<evidence type="ECO:0000256" key="1">
    <source>
        <dbReference type="SAM" id="Coils"/>
    </source>
</evidence>
<dbReference type="InterPro" id="IPR031920">
    <property type="entry name" value="PALB2_WD40"/>
</dbReference>
<feature type="coiled-coil region" evidence="1">
    <location>
        <begin position="14"/>
        <end position="41"/>
    </location>
</feature>
<dbReference type="PANTHER" id="PTHR14662:SF2">
    <property type="entry name" value="PARTNER AND LOCALIZER OF BRCA2"/>
    <property type="match status" value="1"/>
</dbReference>
<feature type="compositionally biased region" description="Polar residues" evidence="2">
    <location>
        <begin position="364"/>
        <end position="388"/>
    </location>
</feature>
<dbReference type="GO" id="GO:0005654">
    <property type="term" value="C:nucleoplasm"/>
    <property type="evidence" value="ECO:0007669"/>
    <property type="project" value="TreeGrafter"/>
</dbReference>
<dbReference type="Gene3D" id="2.130.10.10">
    <property type="entry name" value="YVTN repeat-like/Quinoprotein amine dehydrogenase"/>
    <property type="match status" value="1"/>
</dbReference>
<feature type="compositionally biased region" description="Basic and acidic residues" evidence="2">
    <location>
        <begin position="353"/>
        <end position="363"/>
    </location>
</feature>
<dbReference type="GO" id="GO:0000724">
    <property type="term" value="P:double-strand break repair via homologous recombination"/>
    <property type="evidence" value="ECO:0007669"/>
    <property type="project" value="InterPro"/>
</dbReference>
<reference evidence="4" key="2">
    <citation type="submission" date="2025-08" db="UniProtKB">
        <authorList>
            <consortium name="Ensembl"/>
        </authorList>
    </citation>
    <scope>IDENTIFICATION</scope>
</reference>
<feature type="compositionally biased region" description="Polar residues" evidence="2">
    <location>
        <begin position="457"/>
        <end position="487"/>
    </location>
</feature>
<feature type="compositionally biased region" description="Polar residues" evidence="2">
    <location>
        <begin position="765"/>
        <end position="775"/>
    </location>
</feature>